<dbReference type="NCBIfam" id="TIGR02027">
    <property type="entry name" value="rpoA"/>
    <property type="match status" value="1"/>
</dbReference>
<dbReference type="InterPro" id="IPR036643">
    <property type="entry name" value="RNApol_insert_sf"/>
</dbReference>
<dbReference type="SMART" id="SM00662">
    <property type="entry name" value="RPOLD"/>
    <property type="match status" value="1"/>
</dbReference>
<keyword evidence="5" id="KW-0808">Transferase</keyword>
<keyword evidence="6" id="KW-0548">Nucleotidyltransferase</keyword>
<dbReference type="GO" id="GO:0003677">
    <property type="term" value="F:DNA binding"/>
    <property type="evidence" value="ECO:0007669"/>
    <property type="project" value="InterPro"/>
</dbReference>
<proteinExistence type="inferred from homology"/>
<dbReference type="AlphaFoldDB" id="A0A0G1T5Z8"/>
<dbReference type="Pfam" id="PF01000">
    <property type="entry name" value="RNA_pol_A_bac"/>
    <property type="match status" value="1"/>
</dbReference>
<evidence type="ECO:0000256" key="6">
    <source>
        <dbReference type="ARBA" id="ARBA00022695"/>
    </source>
</evidence>
<dbReference type="Pfam" id="PF01193">
    <property type="entry name" value="RNA_pol_L"/>
    <property type="match status" value="1"/>
</dbReference>
<evidence type="ECO:0000313" key="13">
    <source>
        <dbReference type="EMBL" id="KKU77206.1"/>
    </source>
</evidence>
<protein>
    <recommendedName>
        <fullName evidence="3">DNA-directed RNA polymerase subunit alpha</fullName>
        <ecNumber evidence="2">2.7.7.6</ecNumber>
    </recommendedName>
    <alternativeName>
        <fullName evidence="9">RNA polymerase subunit alpha</fullName>
    </alternativeName>
    <alternativeName>
        <fullName evidence="8">Transcriptase subunit alpha</fullName>
    </alternativeName>
</protein>
<feature type="domain" description="DNA-directed RNA polymerase RpoA/D/Rpb3-type" evidence="12">
    <location>
        <begin position="21"/>
        <end position="229"/>
    </location>
</feature>
<evidence type="ECO:0000256" key="3">
    <source>
        <dbReference type="ARBA" id="ARBA00015972"/>
    </source>
</evidence>
<keyword evidence="7" id="KW-0804">Transcription</keyword>
<feature type="region of interest" description="Disordered" evidence="11">
    <location>
        <begin position="234"/>
        <end position="260"/>
    </location>
</feature>
<evidence type="ECO:0000256" key="1">
    <source>
        <dbReference type="ARBA" id="ARBA00007123"/>
    </source>
</evidence>
<dbReference type="PATRIC" id="fig|1618655.3.peg.136"/>
<comment type="similarity">
    <text evidence="1">Belongs to the RNA polymerase alpha chain family.</text>
</comment>
<evidence type="ECO:0000256" key="8">
    <source>
        <dbReference type="ARBA" id="ARBA00032524"/>
    </source>
</evidence>
<evidence type="ECO:0000256" key="7">
    <source>
        <dbReference type="ARBA" id="ARBA00023163"/>
    </source>
</evidence>
<feature type="compositionally biased region" description="Basic and acidic residues" evidence="11">
    <location>
        <begin position="234"/>
        <end position="245"/>
    </location>
</feature>
<dbReference type="GO" id="GO:0000428">
    <property type="term" value="C:DNA-directed RNA polymerase complex"/>
    <property type="evidence" value="ECO:0007669"/>
    <property type="project" value="UniProtKB-KW"/>
</dbReference>
<dbReference type="InterPro" id="IPR011262">
    <property type="entry name" value="DNA-dir_RNA_pol_insert"/>
</dbReference>
<keyword evidence="4 13" id="KW-0240">DNA-directed RNA polymerase</keyword>
<dbReference type="FunFam" id="2.170.120.12:FF:000001">
    <property type="entry name" value="DNA-directed RNA polymerase subunit alpha"/>
    <property type="match status" value="1"/>
</dbReference>
<evidence type="ECO:0000256" key="9">
    <source>
        <dbReference type="ARBA" id="ARBA00033070"/>
    </source>
</evidence>
<dbReference type="InterPro" id="IPR011773">
    <property type="entry name" value="DNA-dir_RpoA"/>
</dbReference>
<dbReference type="Proteomes" id="UP000034682">
    <property type="component" value="Unassembled WGS sequence"/>
</dbReference>
<dbReference type="CDD" id="cd06928">
    <property type="entry name" value="RNAP_alpha_NTD"/>
    <property type="match status" value="1"/>
</dbReference>
<comment type="caution">
    <text evidence="13">The sequence shown here is derived from an EMBL/GenBank/DDBJ whole genome shotgun (WGS) entry which is preliminary data.</text>
</comment>
<comment type="catalytic activity">
    <reaction evidence="10">
        <text>RNA(n) + a ribonucleoside 5'-triphosphate = RNA(n+1) + diphosphate</text>
        <dbReference type="Rhea" id="RHEA:21248"/>
        <dbReference type="Rhea" id="RHEA-COMP:14527"/>
        <dbReference type="Rhea" id="RHEA-COMP:17342"/>
        <dbReference type="ChEBI" id="CHEBI:33019"/>
        <dbReference type="ChEBI" id="CHEBI:61557"/>
        <dbReference type="ChEBI" id="CHEBI:140395"/>
        <dbReference type="EC" id="2.7.7.6"/>
    </reaction>
</comment>
<gene>
    <name evidence="13" type="ORF">UY02_C0005G0022</name>
</gene>
<evidence type="ECO:0000256" key="11">
    <source>
        <dbReference type="SAM" id="MobiDB-lite"/>
    </source>
</evidence>
<reference evidence="13 14" key="1">
    <citation type="journal article" date="2015" name="Nature">
        <title>rRNA introns, odd ribosomes, and small enigmatic genomes across a large radiation of phyla.</title>
        <authorList>
            <person name="Brown C.T."/>
            <person name="Hug L.A."/>
            <person name="Thomas B.C."/>
            <person name="Sharon I."/>
            <person name="Castelle C.J."/>
            <person name="Singh A."/>
            <person name="Wilkins M.J."/>
            <person name="Williams K.H."/>
            <person name="Banfield J.F."/>
        </authorList>
    </citation>
    <scope>NUCLEOTIDE SEQUENCE [LARGE SCALE GENOMIC DNA]</scope>
</reference>
<feature type="compositionally biased region" description="Basic residues" evidence="11">
    <location>
        <begin position="246"/>
        <end position="260"/>
    </location>
</feature>
<dbReference type="GO" id="GO:0005737">
    <property type="term" value="C:cytoplasm"/>
    <property type="evidence" value="ECO:0007669"/>
    <property type="project" value="UniProtKB-ARBA"/>
</dbReference>
<dbReference type="InterPro" id="IPR011263">
    <property type="entry name" value="DNA-dir_RNA_pol_RpoA/D/Rpb3"/>
</dbReference>
<dbReference type="Gene3D" id="3.30.1360.10">
    <property type="entry name" value="RNA polymerase, RBP11-like subunit"/>
    <property type="match status" value="1"/>
</dbReference>
<dbReference type="GO" id="GO:0006351">
    <property type="term" value="P:DNA-templated transcription"/>
    <property type="evidence" value="ECO:0007669"/>
    <property type="project" value="InterPro"/>
</dbReference>
<evidence type="ECO:0000259" key="12">
    <source>
        <dbReference type="SMART" id="SM00662"/>
    </source>
</evidence>
<dbReference type="InterPro" id="IPR036603">
    <property type="entry name" value="RBP11-like"/>
</dbReference>
<evidence type="ECO:0000313" key="14">
    <source>
        <dbReference type="Proteomes" id="UP000034682"/>
    </source>
</evidence>
<dbReference type="EMBL" id="LCOK01000005">
    <property type="protein sequence ID" value="KKU77206.1"/>
    <property type="molecule type" value="Genomic_DNA"/>
</dbReference>
<name>A0A0G1T5Z8_9BACT</name>
<evidence type="ECO:0000256" key="10">
    <source>
        <dbReference type="ARBA" id="ARBA00048552"/>
    </source>
</evidence>
<evidence type="ECO:0000256" key="5">
    <source>
        <dbReference type="ARBA" id="ARBA00022679"/>
    </source>
</evidence>
<dbReference type="GO" id="GO:0003899">
    <property type="term" value="F:DNA-directed RNA polymerase activity"/>
    <property type="evidence" value="ECO:0007669"/>
    <property type="project" value="UniProtKB-EC"/>
</dbReference>
<dbReference type="EC" id="2.7.7.6" evidence="2"/>
<evidence type="ECO:0000256" key="2">
    <source>
        <dbReference type="ARBA" id="ARBA00012418"/>
    </source>
</evidence>
<dbReference type="SUPFAM" id="SSF56553">
    <property type="entry name" value="Insert subdomain of RNA polymerase alpha subunit"/>
    <property type="match status" value="1"/>
</dbReference>
<dbReference type="GO" id="GO:0046983">
    <property type="term" value="F:protein dimerization activity"/>
    <property type="evidence" value="ECO:0007669"/>
    <property type="project" value="InterPro"/>
</dbReference>
<evidence type="ECO:0000256" key="4">
    <source>
        <dbReference type="ARBA" id="ARBA00022478"/>
    </source>
</evidence>
<dbReference type="SUPFAM" id="SSF55257">
    <property type="entry name" value="RBP11-like subunits of RNA polymerase"/>
    <property type="match status" value="1"/>
</dbReference>
<accession>A0A0G1T5Z8</accession>
<organism evidence="13 14">
    <name type="scientific">Candidatus Giovannonibacteria bacterium GW2011_GWB1_47_6b</name>
    <dbReference type="NCBI Taxonomy" id="1618655"/>
    <lineage>
        <taxon>Bacteria</taxon>
        <taxon>Candidatus Giovannoniibacteriota</taxon>
    </lineage>
</organism>
<sequence>MEYQYLSETVGVKKVLETDKEGVFEIEGLYSGYGLTIGNALRRVLLSSLPGAAITQFKIKGVSHEFSTVEGVNEDVVELGLNLKKVRFRIHTDEPQVLTLKVKGDKEVTAADIKTNSQVDLITPDAHIATLTGKSAELDMEITVEKGLGYLPVDARKGDKLPIGTIALDALFSPVTKVNFVVENMRVGERADYNRVRLVMETDGSITPSAALRKASNILQDHFVKISGIEVKETEKSEAPEAEKPKKSKTAKKTAKKSNA</sequence>
<dbReference type="Gene3D" id="2.170.120.12">
    <property type="entry name" value="DNA-directed RNA polymerase, insert domain"/>
    <property type="match status" value="1"/>
</dbReference>